<organism evidence="1 2">
    <name type="scientific">Pleurodeles waltl</name>
    <name type="common">Iberian ribbed newt</name>
    <dbReference type="NCBI Taxonomy" id="8319"/>
    <lineage>
        <taxon>Eukaryota</taxon>
        <taxon>Metazoa</taxon>
        <taxon>Chordata</taxon>
        <taxon>Craniata</taxon>
        <taxon>Vertebrata</taxon>
        <taxon>Euteleostomi</taxon>
        <taxon>Amphibia</taxon>
        <taxon>Batrachia</taxon>
        <taxon>Caudata</taxon>
        <taxon>Salamandroidea</taxon>
        <taxon>Salamandridae</taxon>
        <taxon>Pleurodelinae</taxon>
        <taxon>Pleurodeles</taxon>
    </lineage>
</organism>
<dbReference type="Proteomes" id="UP001066276">
    <property type="component" value="Chromosome 3_2"/>
</dbReference>
<accession>A0AAV7TL50</accession>
<dbReference type="AlphaFoldDB" id="A0AAV7TL50"/>
<dbReference type="Gene3D" id="1.20.5.340">
    <property type="match status" value="1"/>
</dbReference>
<sequence>MTAIQGSLAALEHKIEAVFIDVNLLRDALRNVADKVTTAEATIKTLQGKVSSLKQQMVRMSTLSGELERRLENAEGKLCCSNIYVLGFSERAKDSSAESFLEYWMRKEL</sequence>
<protein>
    <submittedName>
        <fullName evidence="1">Uncharacterized protein</fullName>
    </submittedName>
</protein>
<evidence type="ECO:0000313" key="2">
    <source>
        <dbReference type="Proteomes" id="UP001066276"/>
    </source>
</evidence>
<reference evidence="1" key="1">
    <citation type="journal article" date="2022" name="bioRxiv">
        <title>Sequencing and chromosome-scale assembly of the giantPleurodeles waltlgenome.</title>
        <authorList>
            <person name="Brown T."/>
            <person name="Elewa A."/>
            <person name="Iarovenko S."/>
            <person name="Subramanian E."/>
            <person name="Araus A.J."/>
            <person name="Petzold A."/>
            <person name="Susuki M."/>
            <person name="Suzuki K.-i.T."/>
            <person name="Hayashi T."/>
            <person name="Toyoda A."/>
            <person name="Oliveira C."/>
            <person name="Osipova E."/>
            <person name="Leigh N.D."/>
            <person name="Simon A."/>
            <person name="Yun M.H."/>
        </authorList>
    </citation>
    <scope>NUCLEOTIDE SEQUENCE</scope>
    <source>
        <strain evidence="1">20211129_DDA</strain>
        <tissue evidence="1">Liver</tissue>
    </source>
</reference>
<dbReference type="EMBL" id="JANPWB010000006">
    <property type="protein sequence ID" value="KAJ1177357.1"/>
    <property type="molecule type" value="Genomic_DNA"/>
</dbReference>
<gene>
    <name evidence="1" type="ORF">NDU88_002616</name>
</gene>
<evidence type="ECO:0000313" key="1">
    <source>
        <dbReference type="EMBL" id="KAJ1177357.1"/>
    </source>
</evidence>
<name>A0AAV7TL50_PLEWA</name>
<proteinExistence type="predicted"/>
<keyword evidence="2" id="KW-1185">Reference proteome</keyword>
<comment type="caution">
    <text evidence="1">The sequence shown here is derived from an EMBL/GenBank/DDBJ whole genome shotgun (WGS) entry which is preliminary data.</text>
</comment>